<dbReference type="Gene3D" id="3.80.10.10">
    <property type="entry name" value="Ribonuclease Inhibitor"/>
    <property type="match status" value="1"/>
</dbReference>
<dbReference type="InterPro" id="IPR055411">
    <property type="entry name" value="LRR_FXL15/At3g58940/PEG3-like"/>
</dbReference>
<dbReference type="Pfam" id="PF24758">
    <property type="entry name" value="LRR_At5g56370"/>
    <property type="match status" value="1"/>
</dbReference>
<comment type="caution">
    <text evidence="2">The sequence shown here is derived from an EMBL/GenBank/DDBJ whole genome shotgun (WGS) entry which is preliminary data.</text>
</comment>
<dbReference type="PANTHER" id="PTHR31900:SF27">
    <property type="entry name" value="FBD DOMAIN-CONTAINING PROTEIN"/>
    <property type="match status" value="1"/>
</dbReference>
<organism evidence="2 3">
    <name type="scientific">Solanum pinnatisectum</name>
    <name type="common">tansyleaf nightshade</name>
    <dbReference type="NCBI Taxonomy" id="50273"/>
    <lineage>
        <taxon>Eukaryota</taxon>
        <taxon>Viridiplantae</taxon>
        <taxon>Streptophyta</taxon>
        <taxon>Embryophyta</taxon>
        <taxon>Tracheophyta</taxon>
        <taxon>Spermatophyta</taxon>
        <taxon>Magnoliopsida</taxon>
        <taxon>eudicotyledons</taxon>
        <taxon>Gunneridae</taxon>
        <taxon>Pentapetalae</taxon>
        <taxon>asterids</taxon>
        <taxon>lamiids</taxon>
        <taxon>Solanales</taxon>
        <taxon>Solanaceae</taxon>
        <taxon>Solanoideae</taxon>
        <taxon>Solaneae</taxon>
        <taxon>Solanum</taxon>
    </lineage>
</organism>
<dbReference type="AlphaFoldDB" id="A0AAV9ML72"/>
<keyword evidence="3" id="KW-1185">Reference proteome</keyword>
<dbReference type="EMBL" id="JAWPEI010000001">
    <property type="protein sequence ID" value="KAK4738666.1"/>
    <property type="molecule type" value="Genomic_DNA"/>
</dbReference>
<evidence type="ECO:0000313" key="3">
    <source>
        <dbReference type="Proteomes" id="UP001311915"/>
    </source>
</evidence>
<gene>
    <name evidence="2" type="ORF">R3W88_002363</name>
</gene>
<protein>
    <recommendedName>
        <fullName evidence="1">F-box/LRR-repeat protein 15/At3g58940/PEG3-like LRR domain-containing protein</fullName>
    </recommendedName>
</protein>
<reference evidence="2 3" key="1">
    <citation type="submission" date="2023-10" db="EMBL/GenBank/DDBJ databases">
        <title>Genome-Wide Identification Analysis in wild type Solanum Pinnatisectum Reveals Some Genes Defensing Phytophthora Infestans.</title>
        <authorList>
            <person name="Sun C."/>
        </authorList>
    </citation>
    <scope>NUCLEOTIDE SEQUENCE [LARGE SCALE GENOMIC DNA]</scope>
    <source>
        <strain evidence="2">LQN</strain>
        <tissue evidence="2">Leaf</tissue>
    </source>
</reference>
<accession>A0AAV9ML72</accession>
<dbReference type="InterPro" id="IPR050232">
    <property type="entry name" value="FBL13/AtMIF1-like"/>
</dbReference>
<sequence>MLVHKGPILKFRLRNFTSCPDIYHWMHFLSKKNVQEFTLHVRLGNKDHSPHHLFTFQQLRYLELQDCLFHPPLGFKGFKKLINLDLMHVTFDPSILTNLISKSLLLERLRLRTITNFDILEIDAANLKFFEFIGKTKSISFKNVPMPEKVTVGFLGRRLLPDTSPVCSNFPKFFHYIPSLLELDICGTTLEYLIKGGLPESPPTVLNNIKSITISSMSLINSEVVSSAVYLITSCPKLQDLTIDFMEMEFMKFILASAPVLEEVSIWNFTRYLFRSCKQMIDEMKEFGRASPNVEFTFEEIDMEGGYEHEEVMEVA</sequence>
<evidence type="ECO:0000313" key="2">
    <source>
        <dbReference type="EMBL" id="KAK4738666.1"/>
    </source>
</evidence>
<evidence type="ECO:0000259" key="1">
    <source>
        <dbReference type="Pfam" id="PF24758"/>
    </source>
</evidence>
<dbReference type="SUPFAM" id="SSF52047">
    <property type="entry name" value="RNI-like"/>
    <property type="match status" value="1"/>
</dbReference>
<dbReference type="InterPro" id="IPR032675">
    <property type="entry name" value="LRR_dom_sf"/>
</dbReference>
<dbReference type="Proteomes" id="UP001311915">
    <property type="component" value="Unassembled WGS sequence"/>
</dbReference>
<dbReference type="PANTHER" id="PTHR31900">
    <property type="entry name" value="F-BOX/RNI SUPERFAMILY PROTEIN-RELATED"/>
    <property type="match status" value="1"/>
</dbReference>
<feature type="domain" description="F-box/LRR-repeat protein 15/At3g58940/PEG3-like LRR" evidence="1">
    <location>
        <begin position="24"/>
        <end position="138"/>
    </location>
</feature>
<name>A0AAV9ML72_9SOLN</name>
<proteinExistence type="predicted"/>